<protein>
    <submittedName>
        <fullName evidence="2">Uncharacterized protein</fullName>
    </submittedName>
</protein>
<reference evidence="3" key="1">
    <citation type="submission" date="2018-11" db="EMBL/GenBank/DDBJ databases">
        <title>Genome sequencing of a novel mesophilic and cellulolytic organism within the genus Hungateiclostridium.</title>
        <authorList>
            <person name="Rettenmaier R."/>
            <person name="Liebl W."/>
            <person name="Zverlov V."/>
        </authorList>
    </citation>
    <scope>NUCLEOTIDE SEQUENCE [LARGE SCALE GENOMIC DNA]</scope>
    <source>
        <strain evidence="3">N2K1</strain>
    </source>
</reference>
<dbReference type="Proteomes" id="UP000289166">
    <property type="component" value="Unassembled WGS sequence"/>
</dbReference>
<name>A0A4Q0I180_9FIRM</name>
<keyword evidence="1" id="KW-0732">Signal</keyword>
<feature type="signal peptide" evidence="1">
    <location>
        <begin position="1"/>
        <end position="23"/>
    </location>
</feature>
<comment type="caution">
    <text evidence="2">The sequence shown here is derived from an EMBL/GenBank/DDBJ whole genome shotgun (WGS) entry which is preliminary data.</text>
</comment>
<dbReference type="AlphaFoldDB" id="A0A4Q0I180"/>
<dbReference type="RefSeq" id="WP_128706426.1">
    <property type="nucleotide sequence ID" value="NZ_RLII01000033.1"/>
</dbReference>
<feature type="chain" id="PRO_5038546017" evidence="1">
    <location>
        <begin position="24"/>
        <end position="81"/>
    </location>
</feature>
<proteinExistence type="predicted"/>
<keyword evidence="3" id="KW-1185">Reference proteome</keyword>
<organism evidence="2 3">
    <name type="scientific">Acetivibrio mesophilus</name>
    <dbReference type="NCBI Taxonomy" id="2487273"/>
    <lineage>
        <taxon>Bacteria</taxon>
        <taxon>Bacillati</taxon>
        <taxon>Bacillota</taxon>
        <taxon>Clostridia</taxon>
        <taxon>Eubacteriales</taxon>
        <taxon>Oscillospiraceae</taxon>
        <taxon>Acetivibrio</taxon>
    </lineage>
</organism>
<evidence type="ECO:0000313" key="2">
    <source>
        <dbReference type="EMBL" id="RXE57831.1"/>
    </source>
</evidence>
<accession>A0A4Q0I180</accession>
<evidence type="ECO:0000256" key="1">
    <source>
        <dbReference type="SAM" id="SignalP"/>
    </source>
</evidence>
<gene>
    <name evidence="2" type="ORF">EFD62_15485</name>
</gene>
<dbReference type="PROSITE" id="PS51257">
    <property type="entry name" value="PROKAR_LIPOPROTEIN"/>
    <property type="match status" value="1"/>
</dbReference>
<evidence type="ECO:0000313" key="3">
    <source>
        <dbReference type="Proteomes" id="UP000289166"/>
    </source>
</evidence>
<sequence length="81" mass="8824">MNSRKTIIILVIISILMMTSCTAPTNEATPPILSDNTILRPEFNLKDVTFNAGTAFSIELEDENVSLALPDATNISLNTWG</sequence>
<dbReference type="EMBL" id="RLII01000033">
    <property type="protein sequence ID" value="RXE57831.1"/>
    <property type="molecule type" value="Genomic_DNA"/>
</dbReference>